<evidence type="ECO:0000256" key="10">
    <source>
        <dbReference type="PROSITE-ProRule" id="PRU00284"/>
    </source>
</evidence>
<name>A0A7Z2NY71_9SPHN</name>
<evidence type="ECO:0000256" key="7">
    <source>
        <dbReference type="ARBA" id="ARBA00023136"/>
    </source>
</evidence>
<dbReference type="GO" id="GO:0006935">
    <property type="term" value="P:chemotaxis"/>
    <property type="evidence" value="ECO:0007669"/>
    <property type="project" value="UniProtKB-KW"/>
</dbReference>
<dbReference type="KEGG" id="schy:GVO57_13185"/>
<feature type="domain" description="HAMP" evidence="13">
    <location>
        <begin position="206"/>
        <end position="259"/>
    </location>
</feature>
<keyword evidence="3" id="KW-0488">Methylation</keyword>
<dbReference type="PROSITE" id="PS50111">
    <property type="entry name" value="CHEMOTAXIS_TRANSDUC_2"/>
    <property type="match status" value="1"/>
</dbReference>
<dbReference type="SUPFAM" id="SSF58104">
    <property type="entry name" value="Methyl-accepting chemotaxis protein (MCP) signaling domain"/>
    <property type="match status" value="1"/>
</dbReference>
<keyword evidence="5" id="KW-0812">Transmembrane</keyword>
<dbReference type="PANTHER" id="PTHR43531:SF11">
    <property type="entry name" value="METHYL-ACCEPTING CHEMOTAXIS PROTEIN 3"/>
    <property type="match status" value="1"/>
</dbReference>
<dbReference type="Gene3D" id="6.10.340.10">
    <property type="match status" value="1"/>
</dbReference>
<evidence type="ECO:0000256" key="9">
    <source>
        <dbReference type="ARBA" id="ARBA00029447"/>
    </source>
</evidence>
<dbReference type="InterPro" id="IPR004089">
    <property type="entry name" value="MCPsignal_dom"/>
</dbReference>
<evidence type="ECO:0000256" key="3">
    <source>
        <dbReference type="ARBA" id="ARBA00022481"/>
    </source>
</evidence>
<dbReference type="PROSITE" id="PS50885">
    <property type="entry name" value="HAMP"/>
    <property type="match status" value="2"/>
</dbReference>
<evidence type="ECO:0000313" key="14">
    <source>
        <dbReference type="EMBL" id="QHL91577.1"/>
    </source>
</evidence>
<dbReference type="InterPro" id="IPR003660">
    <property type="entry name" value="HAMP_dom"/>
</dbReference>
<dbReference type="Proteomes" id="UP000464468">
    <property type="component" value="Chromosome"/>
</dbReference>
<evidence type="ECO:0000256" key="5">
    <source>
        <dbReference type="ARBA" id="ARBA00022692"/>
    </source>
</evidence>
<keyword evidence="15" id="KW-1185">Reference proteome</keyword>
<evidence type="ECO:0000259" key="13">
    <source>
        <dbReference type="PROSITE" id="PS50885"/>
    </source>
</evidence>
<dbReference type="SMART" id="SM00304">
    <property type="entry name" value="HAMP"/>
    <property type="match status" value="2"/>
</dbReference>
<sequence length="589" mass="60994">MTIRSKLFGCLAVLSLALLVLSGLLLTLSGKEKQALGAILNDRLVPLNQLNRVSGAYAVLIVDTAHKARSGAVSPAAALANLKSAEADIRANWDAYVQSQMTADEAANVAEAKKRMAVADDATRRLVDIIRRRDGAALDRFVTGELYPAIDPLTEQIAKLMLIQIDVGQSLARDESRTATLFQVIGVIVALMSAAAAAGAGLVIARAVLAPLDRLVTTVQRLAQGAQDIEVPGCDKADEVGALAKAVVGIRELGVARAAADARIAAEQTHVTSCLAASLRAVSDGDLTAIVTAEFPAEYEALKRDFNSAILSLQQLLGAVMASTATIRSASTEIAQASEDLSRRTEGSAASIEETSVAVSLIDKRIRETATAANHTLANAGSTSRTVEEGRRIADDAVAAMGRVADSAQGIDSVIEGLDKIAFQTRVLAMNAAVEAGRAGEAGRGFAVVADLVSALAMRAEEEAKRARDQLTATQADIGTAVAAVERVDGALQSIASGVAEVNALLGTIADDNAAQASTIGEITGAMSGMDQMTQQNAAMVEQTSAAARGLSNEALLLAEQAGRFRISNDNLPGSGRRGGQRLDALLSA</sequence>
<keyword evidence="7" id="KW-0472">Membrane</keyword>
<evidence type="ECO:0000256" key="4">
    <source>
        <dbReference type="ARBA" id="ARBA00022500"/>
    </source>
</evidence>
<dbReference type="AlphaFoldDB" id="A0A7Z2NY71"/>
<keyword evidence="11" id="KW-0175">Coiled coil</keyword>
<dbReference type="InterPro" id="IPR003122">
    <property type="entry name" value="Tar_rcpt_lig-bd"/>
</dbReference>
<gene>
    <name evidence="14" type="ORF">GVO57_13185</name>
</gene>
<dbReference type="SUPFAM" id="SSF158472">
    <property type="entry name" value="HAMP domain-like"/>
    <property type="match status" value="1"/>
</dbReference>
<feature type="coiled-coil region" evidence="11">
    <location>
        <begin position="450"/>
        <end position="477"/>
    </location>
</feature>
<dbReference type="Gene3D" id="1.10.287.950">
    <property type="entry name" value="Methyl-accepting chemotaxis protein"/>
    <property type="match status" value="1"/>
</dbReference>
<dbReference type="RefSeq" id="WP_160593613.1">
    <property type="nucleotide sequence ID" value="NZ_CP047895.1"/>
</dbReference>
<evidence type="ECO:0000256" key="2">
    <source>
        <dbReference type="ARBA" id="ARBA00022475"/>
    </source>
</evidence>
<dbReference type="Pfam" id="PF00015">
    <property type="entry name" value="MCPsignal"/>
    <property type="match status" value="1"/>
</dbReference>
<evidence type="ECO:0000313" key="15">
    <source>
        <dbReference type="Proteomes" id="UP000464468"/>
    </source>
</evidence>
<dbReference type="SMART" id="SM00283">
    <property type="entry name" value="MA"/>
    <property type="match status" value="1"/>
</dbReference>
<dbReference type="PANTHER" id="PTHR43531">
    <property type="entry name" value="PROTEIN ICFG"/>
    <property type="match status" value="1"/>
</dbReference>
<dbReference type="Pfam" id="PF00672">
    <property type="entry name" value="HAMP"/>
    <property type="match status" value="1"/>
</dbReference>
<accession>A0A7Z2NY71</accession>
<keyword evidence="8 10" id="KW-0807">Transducer</keyword>
<protein>
    <submittedName>
        <fullName evidence="14">HAMP domain-containing protein</fullName>
    </submittedName>
</protein>
<dbReference type="GO" id="GO:0007165">
    <property type="term" value="P:signal transduction"/>
    <property type="evidence" value="ECO:0007669"/>
    <property type="project" value="UniProtKB-KW"/>
</dbReference>
<dbReference type="Pfam" id="PF02203">
    <property type="entry name" value="TarH"/>
    <property type="match status" value="1"/>
</dbReference>
<keyword evidence="4" id="KW-0145">Chemotaxis</keyword>
<reference evidence="14 15" key="1">
    <citation type="submission" date="2020-01" db="EMBL/GenBank/DDBJ databases">
        <title>Sphingomonas sp. C33 whole genome sequece.</title>
        <authorList>
            <person name="Park C."/>
        </authorList>
    </citation>
    <scope>NUCLEOTIDE SEQUENCE [LARGE SCALE GENOMIC DNA]</scope>
    <source>
        <strain evidence="14 15">C33</strain>
    </source>
</reference>
<evidence type="ECO:0000256" key="6">
    <source>
        <dbReference type="ARBA" id="ARBA00022989"/>
    </source>
</evidence>
<evidence type="ECO:0000256" key="11">
    <source>
        <dbReference type="SAM" id="Coils"/>
    </source>
</evidence>
<proteinExistence type="inferred from homology"/>
<evidence type="ECO:0000256" key="8">
    <source>
        <dbReference type="ARBA" id="ARBA00023224"/>
    </source>
</evidence>
<evidence type="ECO:0000259" key="12">
    <source>
        <dbReference type="PROSITE" id="PS50111"/>
    </source>
</evidence>
<keyword evidence="6" id="KW-1133">Transmembrane helix</keyword>
<evidence type="ECO:0000256" key="1">
    <source>
        <dbReference type="ARBA" id="ARBA00004651"/>
    </source>
</evidence>
<organism evidence="14 15">
    <name type="scientific">Sphingomonas changnyeongensis</name>
    <dbReference type="NCBI Taxonomy" id="2698679"/>
    <lineage>
        <taxon>Bacteria</taxon>
        <taxon>Pseudomonadati</taxon>
        <taxon>Pseudomonadota</taxon>
        <taxon>Alphaproteobacteria</taxon>
        <taxon>Sphingomonadales</taxon>
        <taxon>Sphingomonadaceae</taxon>
        <taxon>Sphingomonas</taxon>
    </lineage>
</organism>
<dbReference type="EMBL" id="CP047895">
    <property type="protein sequence ID" value="QHL91577.1"/>
    <property type="molecule type" value="Genomic_DNA"/>
</dbReference>
<comment type="subcellular location">
    <subcellularLocation>
        <location evidence="1">Cell membrane</location>
        <topology evidence="1">Multi-pass membrane protein</topology>
    </subcellularLocation>
</comment>
<dbReference type="InterPro" id="IPR051310">
    <property type="entry name" value="MCP_chemotaxis"/>
</dbReference>
<keyword evidence="2" id="KW-1003">Cell membrane</keyword>
<feature type="domain" description="HAMP" evidence="13">
    <location>
        <begin position="275"/>
        <end position="318"/>
    </location>
</feature>
<comment type="similarity">
    <text evidence="9">Belongs to the methyl-accepting chemotaxis (MCP) protein family.</text>
</comment>
<feature type="domain" description="Methyl-accepting transducer" evidence="12">
    <location>
        <begin position="323"/>
        <end position="552"/>
    </location>
</feature>
<dbReference type="GO" id="GO:0005886">
    <property type="term" value="C:plasma membrane"/>
    <property type="evidence" value="ECO:0007669"/>
    <property type="project" value="UniProtKB-SubCell"/>
</dbReference>